<reference evidence="2 3" key="1">
    <citation type="submission" date="2024-05" db="EMBL/GenBank/DDBJ databases">
        <authorList>
            <person name="Liu Q."/>
            <person name="Xin Y.-H."/>
        </authorList>
    </citation>
    <scope>NUCLEOTIDE SEQUENCE [LARGE SCALE GENOMIC DNA]</scope>
    <source>
        <strain evidence="2 3">CGMCC 1.10181</strain>
    </source>
</reference>
<protein>
    <submittedName>
        <fullName evidence="2">Uncharacterized protein</fullName>
    </submittedName>
</protein>
<evidence type="ECO:0000313" key="2">
    <source>
        <dbReference type="EMBL" id="MEN2792304.1"/>
    </source>
</evidence>
<gene>
    <name evidence="2" type="ORF">ABC974_21915</name>
</gene>
<comment type="caution">
    <text evidence="2">The sequence shown here is derived from an EMBL/GenBank/DDBJ whole genome shotgun (WGS) entry which is preliminary data.</text>
</comment>
<evidence type="ECO:0000256" key="1">
    <source>
        <dbReference type="SAM" id="SignalP"/>
    </source>
</evidence>
<proteinExistence type="predicted"/>
<organism evidence="2 3">
    <name type="scientific">Sphingomonas oligophenolica</name>
    <dbReference type="NCBI Taxonomy" id="301154"/>
    <lineage>
        <taxon>Bacteria</taxon>
        <taxon>Pseudomonadati</taxon>
        <taxon>Pseudomonadota</taxon>
        <taxon>Alphaproteobacteria</taxon>
        <taxon>Sphingomonadales</taxon>
        <taxon>Sphingomonadaceae</taxon>
        <taxon>Sphingomonas</taxon>
    </lineage>
</organism>
<sequence length="196" mass="20803">MILPQVGRIMKGVGMNLRCVGIAAALLMAANAASAQLMQDGKPAAPSPRQAESGGFAVIQMASDNQDRFHAEWETSTPGANLTTTTETVRNAPIFTFLVFTGCKADAAGNCNVTADFHVIGPQDKGSEEYSTAKDAPVWMKKPPAKNILFLSDASLGLRIEDKDPLGAYIVRAVVTDHVANITLKTEQTLTAVEAK</sequence>
<feature type="chain" id="PRO_5045688415" evidence="1">
    <location>
        <begin position="36"/>
        <end position="196"/>
    </location>
</feature>
<dbReference type="EMBL" id="JBDIME010000026">
    <property type="protein sequence ID" value="MEN2792304.1"/>
    <property type="molecule type" value="Genomic_DNA"/>
</dbReference>
<feature type="signal peptide" evidence="1">
    <location>
        <begin position="1"/>
        <end position="35"/>
    </location>
</feature>
<evidence type="ECO:0000313" key="3">
    <source>
        <dbReference type="Proteomes" id="UP001419910"/>
    </source>
</evidence>
<keyword evidence="3" id="KW-1185">Reference proteome</keyword>
<name>A0ABU9Y923_9SPHN</name>
<accession>A0ABU9Y923</accession>
<keyword evidence="1" id="KW-0732">Signal</keyword>
<dbReference type="Proteomes" id="UP001419910">
    <property type="component" value="Unassembled WGS sequence"/>
</dbReference>